<dbReference type="Pfam" id="PF00685">
    <property type="entry name" value="Sulfotransfer_1"/>
    <property type="match status" value="1"/>
</dbReference>
<evidence type="ECO:0000313" key="4">
    <source>
        <dbReference type="EMBL" id="CAH1777373.1"/>
    </source>
</evidence>
<name>A0A8J1TGG0_OWEFU</name>
<reference evidence="4" key="1">
    <citation type="submission" date="2022-03" db="EMBL/GenBank/DDBJ databases">
        <authorList>
            <person name="Martin C."/>
        </authorList>
    </citation>
    <scope>NUCLEOTIDE SEQUENCE</scope>
</reference>
<keyword evidence="5" id="KW-1185">Reference proteome</keyword>
<comment type="caution">
    <text evidence="4">The sequence shown here is derived from an EMBL/GenBank/DDBJ whole genome shotgun (WGS) entry which is preliminary data.</text>
</comment>
<comment type="similarity">
    <text evidence="1">Belongs to the sulfotransferase 1 family.</text>
</comment>
<dbReference type="SUPFAM" id="SSF52540">
    <property type="entry name" value="P-loop containing nucleoside triphosphate hydrolases"/>
    <property type="match status" value="1"/>
</dbReference>
<dbReference type="PANTHER" id="PTHR11783">
    <property type="entry name" value="SULFOTRANSFERASE SULT"/>
    <property type="match status" value="1"/>
</dbReference>
<dbReference type="GO" id="GO:0008146">
    <property type="term" value="F:sulfotransferase activity"/>
    <property type="evidence" value="ECO:0007669"/>
    <property type="project" value="InterPro"/>
</dbReference>
<dbReference type="OrthoDB" id="205623at2759"/>
<protein>
    <recommendedName>
        <fullName evidence="3">Sulfotransferase domain-containing protein</fullName>
    </recommendedName>
</protein>
<evidence type="ECO:0000313" key="5">
    <source>
        <dbReference type="Proteomes" id="UP000749559"/>
    </source>
</evidence>
<feature type="domain" description="Sulfotransferase" evidence="3">
    <location>
        <begin position="82"/>
        <end position="313"/>
    </location>
</feature>
<dbReference type="Gene3D" id="3.40.50.300">
    <property type="entry name" value="P-loop containing nucleotide triphosphate hydrolases"/>
    <property type="match status" value="1"/>
</dbReference>
<dbReference type="InterPro" id="IPR027417">
    <property type="entry name" value="P-loop_NTPase"/>
</dbReference>
<proteinExistence type="inferred from homology"/>
<evidence type="ECO:0000259" key="3">
    <source>
        <dbReference type="Pfam" id="PF00685"/>
    </source>
</evidence>
<gene>
    <name evidence="4" type="ORF">OFUS_LOCUS4427</name>
</gene>
<accession>A0A8J1TGG0</accession>
<sequence length="321" mass="37710">MDKTSDKNLEKPVDVKDAIGCNNTDVDITERVGPTIYKPYPKIFKDAEGNTLPIRVIDGYMYAPTWIRPTLHEDLKQFQTRPDDIWLISYPRSGNHWVTNICWLLLHERMSDKFEEEPYMIDGHNLTAEKLPSPRIMRSHMHYSDHFPQDVFRQKNKVIYLYRDGRDVAVSLYKHITQVASYQYSGTWNGFLPNFLDGILPYGSWFKHVDGWMKKCRVNSEFMLAISYEDFKKDPVGTIARISSFLELQKTEAEIREVAEKTSFKCMKKRDEFYQQFAKDQVEGTMYRLGITGDWASMFTSEQCERFNHKHQEILSDAIPL</sequence>
<keyword evidence="2" id="KW-0808">Transferase</keyword>
<evidence type="ECO:0000256" key="2">
    <source>
        <dbReference type="ARBA" id="ARBA00022679"/>
    </source>
</evidence>
<dbReference type="AlphaFoldDB" id="A0A8J1TGG0"/>
<dbReference type="Proteomes" id="UP000749559">
    <property type="component" value="Unassembled WGS sequence"/>
</dbReference>
<organism evidence="4 5">
    <name type="scientific">Owenia fusiformis</name>
    <name type="common">Polychaete worm</name>
    <dbReference type="NCBI Taxonomy" id="6347"/>
    <lineage>
        <taxon>Eukaryota</taxon>
        <taxon>Metazoa</taxon>
        <taxon>Spiralia</taxon>
        <taxon>Lophotrochozoa</taxon>
        <taxon>Annelida</taxon>
        <taxon>Polychaeta</taxon>
        <taxon>Sedentaria</taxon>
        <taxon>Canalipalpata</taxon>
        <taxon>Sabellida</taxon>
        <taxon>Oweniida</taxon>
        <taxon>Oweniidae</taxon>
        <taxon>Owenia</taxon>
    </lineage>
</organism>
<evidence type="ECO:0000256" key="1">
    <source>
        <dbReference type="ARBA" id="ARBA00005771"/>
    </source>
</evidence>
<dbReference type="EMBL" id="CAIIXF020000002">
    <property type="protein sequence ID" value="CAH1777373.1"/>
    <property type="molecule type" value="Genomic_DNA"/>
</dbReference>
<dbReference type="InterPro" id="IPR000863">
    <property type="entry name" value="Sulfotransferase_dom"/>
</dbReference>